<evidence type="ECO:0000256" key="1">
    <source>
        <dbReference type="SAM" id="Coils"/>
    </source>
</evidence>
<feature type="compositionally biased region" description="Polar residues" evidence="2">
    <location>
        <begin position="162"/>
        <end position="175"/>
    </location>
</feature>
<accession>A0A163ILD2</accession>
<dbReference type="OrthoDB" id="3777260at2759"/>
<dbReference type="EMBL" id="JYNV01000120">
    <property type="protein sequence ID" value="KZM25798.1"/>
    <property type="molecule type" value="Genomic_DNA"/>
</dbReference>
<keyword evidence="1" id="KW-0175">Coiled coil</keyword>
<gene>
    <name evidence="3" type="ORF">ST47_g3104</name>
</gene>
<proteinExistence type="predicted"/>
<dbReference type="Proteomes" id="UP000076837">
    <property type="component" value="Unassembled WGS sequence"/>
</dbReference>
<keyword evidence="4" id="KW-1185">Reference proteome</keyword>
<feature type="coiled-coil region" evidence="1">
    <location>
        <begin position="225"/>
        <end position="252"/>
    </location>
</feature>
<evidence type="ECO:0000313" key="4">
    <source>
        <dbReference type="Proteomes" id="UP000076837"/>
    </source>
</evidence>
<evidence type="ECO:0000313" key="3">
    <source>
        <dbReference type="EMBL" id="KZM25798.1"/>
    </source>
</evidence>
<reference evidence="3 4" key="1">
    <citation type="journal article" date="2016" name="Sci. Rep.">
        <title>Draft genome sequencing and secretome analysis of fungal phytopathogen Ascochyta rabiei provides insight into the necrotrophic effector repertoire.</title>
        <authorList>
            <person name="Verma S."/>
            <person name="Gazara R.K."/>
            <person name="Nizam S."/>
            <person name="Parween S."/>
            <person name="Chattopadhyay D."/>
            <person name="Verma P.K."/>
        </authorList>
    </citation>
    <scope>NUCLEOTIDE SEQUENCE [LARGE SCALE GENOMIC DNA]</scope>
    <source>
        <strain evidence="3 4">ArDII</strain>
    </source>
</reference>
<name>A0A163ILD2_DIDRA</name>
<evidence type="ECO:0000256" key="2">
    <source>
        <dbReference type="SAM" id="MobiDB-lite"/>
    </source>
</evidence>
<sequence length="560" mass="62870">MKRSVTTIPSSKMLAYADDDLISLADSVLESSVVVSPTSVSMTANRRKPAQRDSFSDLTGLMKAKKPYTPIPPSSPRMLLSFATNGVRFASRVASGGSMVSPLARPYHTDGSVAAYLQDQARSPTSDVTEPTSEYRQDDLRRLESIIQELKDLPIDDDDNTTMHQPAHTTSTTTAEPLLPGFEPLSVRAGPISPPTPTESTRPMVLEESVVRVTMHVWDAMHRDLEALKNEKRVLETKIARLEKQKANHHVEEHNDEELTQIGKLQFQNEQNKTQKATMARALSEKDIQIKELQLEINNFKDSMEITANAVKDHADAIAQRDYLQAISRDDGDGASCLLANLTDVKNCEIESLSKKMDDLQEKLEVSKIERGAVANSNELKATAQNHLDLLNQREKLLRSSQERYAAEHTKVGKLEDDLEDLQQKLNQVGDLQAMLCEKSSECDRYRNQLKNQEKRVEDHKQRALRASNNGAALRGAAHLVKPHASTKFSVLALGCSECYAKNLYCDNKARCRSCTENNEKCARWRCSLYHILGQCPDTPCRFPHDEQGWLCHVEPRPQW</sequence>
<comment type="caution">
    <text evidence="3">The sequence shown here is derived from an EMBL/GenBank/DDBJ whole genome shotgun (WGS) entry which is preliminary data.</text>
</comment>
<dbReference type="AlphaFoldDB" id="A0A163ILD2"/>
<feature type="coiled-coil region" evidence="1">
    <location>
        <begin position="343"/>
        <end position="370"/>
    </location>
</feature>
<feature type="coiled-coil region" evidence="1">
    <location>
        <begin position="283"/>
        <end position="310"/>
    </location>
</feature>
<feature type="coiled-coil region" evidence="1">
    <location>
        <begin position="405"/>
        <end position="470"/>
    </location>
</feature>
<feature type="region of interest" description="Disordered" evidence="2">
    <location>
        <begin position="155"/>
        <end position="179"/>
    </location>
</feature>
<organism evidence="3 4">
    <name type="scientific">Didymella rabiei</name>
    <name type="common">Chickpea ascochyta blight fungus</name>
    <name type="synonym">Mycosphaerella rabiei</name>
    <dbReference type="NCBI Taxonomy" id="5454"/>
    <lineage>
        <taxon>Eukaryota</taxon>
        <taxon>Fungi</taxon>
        <taxon>Dikarya</taxon>
        <taxon>Ascomycota</taxon>
        <taxon>Pezizomycotina</taxon>
        <taxon>Dothideomycetes</taxon>
        <taxon>Pleosporomycetidae</taxon>
        <taxon>Pleosporales</taxon>
        <taxon>Pleosporineae</taxon>
        <taxon>Didymellaceae</taxon>
        <taxon>Ascochyta</taxon>
    </lineage>
</organism>
<protein>
    <submittedName>
        <fullName evidence="3">Uncharacterized protein</fullName>
    </submittedName>
</protein>